<dbReference type="Proteomes" id="UP000765509">
    <property type="component" value="Unassembled WGS sequence"/>
</dbReference>
<comment type="caution">
    <text evidence="1">The sequence shown here is derived from an EMBL/GenBank/DDBJ whole genome shotgun (WGS) entry which is preliminary data.</text>
</comment>
<dbReference type="AlphaFoldDB" id="A0A9Q3E516"/>
<proteinExistence type="predicted"/>
<name>A0A9Q3E516_9BASI</name>
<keyword evidence="2" id="KW-1185">Reference proteome</keyword>
<evidence type="ECO:0000313" key="2">
    <source>
        <dbReference type="Proteomes" id="UP000765509"/>
    </source>
</evidence>
<reference evidence="1" key="1">
    <citation type="submission" date="2021-03" db="EMBL/GenBank/DDBJ databases">
        <title>Draft genome sequence of rust myrtle Austropuccinia psidii MF-1, a brazilian biotype.</title>
        <authorList>
            <person name="Quecine M.C."/>
            <person name="Pachon D.M.R."/>
            <person name="Bonatelli M.L."/>
            <person name="Correr F.H."/>
            <person name="Franceschini L.M."/>
            <person name="Leite T.F."/>
            <person name="Margarido G.R.A."/>
            <person name="Almeida C.A."/>
            <person name="Ferrarezi J.A."/>
            <person name="Labate C.A."/>
        </authorList>
    </citation>
    <scope>NUCLEOTIDE SEQUENCE</scope>
    <source>
        <strain evidence="1">MF-1</strain>
    </source>
</reference>
<gene>
    <name evidence="1" type="ORF">O181_053798</name>
</gene>
<organism evidence="1 2">
    <name type="scientific">Austropuccinia psidii MF-1</name>
    <dbReference type="NCBI Taxonomy" id="1389203"/>
    <lineage>
        <taxon>Eukaryota</taxon>
        <taxon>Fungi</taxon>
        <taxon>Dikarya</taxon>
        <taxon>Basidiomycota</taxon>
        <taxon>Pucciniomycotina</taxon>
        <taxon>Pucciniomycetes</taxon>
        <taxon>Pucciniales</taxon>
        <taxon>Sphaerophragmiaceae</taxon>
        <taxon>Austropuccinia</taxon>
    </lineage>
</organism>
<evidence type="ECO:0000313" key="1">
    <source>
        <dbReference type="EMBL" id="MBW0514083.1"/>
    </source>
</evidence>
<protein>
    <submittedName>
        <fullName evidence="1">Uncharacterized protein</fullName>
    </submittedName>
</protein>
<accession>A0A9Q3E516</accession>
<sequence length="187" mass="21641">MQLEVGLPQDTENKNLCKHTQDAQTFLVAPNKGMVYIHRKATIVNFCVDNAQQPLIIDSGENFSKVVREYLEKHFPNGESQLLPTKARNFKSASGKMKPIGTIIKEMIIPHRRGNIILNPELVIIEDAYIQGFLCITYYQRMYEIKIYNSKNRHTTIGTKKEIKCSLDIYYLSNQDTLKELINEFRD</sequence>
<dbReference type="EMBL" id="AVOT02023809">
    <property type="protein sequence ID" value="MBW0514083.1"/>
    <property type="molecule type" value="Genomic_DNA"/>
</dbReference>